<evidence type="ECO:0000256" key="5">
    <source>
        <dbReference type="SAM" id="Phobius"/>
    </source>
</evidence>
<dbReference type="InterPro" id="IPR005828">
    <property type="entry name" value="MFS_sugar_transport-like"/>
</dbReference>
<name>A0A1E1XEM7_9ACAR</name>
<feature type="transmembrane region" description="Helical" evidence="5">
    <location>
        <begin position="150"/>
        <end position="172"/>
    </location>
</feature>
<organism evidence="6">
    <name type="scientific">Amblyomma aureolatum</name>
    <dbReference type="NCBI Taxonomy" id="187763"/>
    <lineage>
        <taxon>Eukaryota</taxon>
        <taxon>Metazoa</taxon>
        <taxon>Ecdysozoa</taxon>
        <taxon>Arthropoda</taxon>
        <taxon>Chelicerata</taxon>
        <taxon>Arachnida</taxon>
        <taxon>Acari</taxon>
        <taxon>Parasitiformes</taxon>
        <taxon>Ixodida</taxon>
        <taxon>Ixodoidea</taxon>
        <taxon>Ixodidae</taxon>
        <taxon>Amblyomminae</taxon>
        <taxon>Amblyomma</taxon>
    </lineage>
</organism>
<evidence type="ECO:0000256" key="4">
    <source>
        <dbReference type="ARBA" id="ARBA00023136"/>
    </source>
</evidence>
<dbReference type="InterPro" id="IPR036259">
    <property type="entry name" value="MFS_trans_sf"/>
</dbReference>
<dbReference type="Pfam" id="PF00083">
    <property type="entry name" value="Sugar_tr"/>
    <property type="match status" value="1"/>
</dbReference>
<dbReference type="PANTHER" id="PTHR24064">
    <property type="entry name" value="SOLUTE CARRIER FAMILY 22 MEMBER"/>
    <property type="match status" value="1"/>
</dbReference>
<keyword evidence="2 5" id="KW-0812">Transmembrane</keyword>
<dbReference type="SUPFAM" id="SSF103473">
    <property type="entry name" value="MFS general substrate transporter"/>
    <property type="match status" value="1"/>
</dbReference>
<feature type="non-terminal residue" evidence="6">
    <location>
        <position position="214"/>
    </location>
</feature>
<dbReference type="GO" id="GO:0022857">
    <property type="term" value="F:transmembrane transporter activity"/>
    <property type="evidence" value="ECO:0007669"/>
    <property type="project" value="InterPro"/>
</dbReference>
<reference evidence="6" key="1">
    <citation type="journal article" date="2017" name="Front. Cell. Infect. Microbiol.">
        <title>The Distinct Transcriptional Response of the Midgut of Amblyomma sculptum and Amblyomma aureolatum Ticks to Rickettsia rickettsii Correlates to Their Differences in Susceptibility to Infection.</title>
        <authorList>
            <person name="Martins L.A."/>
            <person name="Galletti M.F.B.M."/>
            <person name="Ribeiro J.M."/>
            <person name="Fujita A."/>
            <person name="Costa F.B."/>
            <person name="Labruna M.B."/>
            <person name="Daffre S."/>
            <person name="Fogaca A.C."/>
        </authorList>
    </citation>
    <scope>NUCLEOTIDE SEQUENCE</scope>
</reference>
<feature type="non-terminal residue" evidence="6">
    <location>
        <position position="1"/>
    </location>
</feature>
<proteinExistence type="evidence at transcript level"/>
<evidence type="ECO:0000313" key="6">
    <source>
        <dbReference type="EMBL" id="JAT97581.1"/>
    </source>
</evidence>
<feature type="transmembrane region" description="Helical" evidence="5">
    <location>
        <begin position="184"/>
        <end position="204"/>
    </location>
</feature>
<comment type="subcellular location">
    <subcellularLocation>
        <location evidence="1">Membrane</location>
        <topology evidence="1">Multi-pass membrane protein</topology>
    </subcellularLocation>
</comment>
<evidence type="ECO:0000256" key="3">
    <source>
        <dbReference type="ARBA" id="ARBA00022989"/>
    </source>
</evidence>
<accession>A0A1E1XEM7</accession>
<keyword evidence="3 5" id="KW-1133">Transmembrane helix</keyword>
<protein>
    <submittedName>
        <fullName evidence="6">Putative synaptic vesicle transporter svop</fullName>
    </submittedName>
</protein>
<dbReference type="GO" id="GO:0016020">
    <property type="term" value="C:membrane"/>
    <property type="evidence" value="ECO:0007669"/>
    <property type="project" value="UniProtKB-SubCell"/>
</dbReference>
<dbReference type="Gene3D" id="1.20.1250.20">
    <property type="entry name" value="MFS general substrate transporter like domains"/>
    <property type="match status" value="1"/>
</dbReference>
<keyword evidence="4 5" id="KW-0472">Membrane</keyword>
<sequence>ESPRWLMATGRFSAAKQVVAKFAKHGRCPEHQVDEIIEEAKRAKSAARDIGTANIADLFSTKVWAITTALFGFQQMVIAMVWYHTTVSTAGVGGDPYVNFTIGASSEYPVRLTNALLIRYCRRRRTICGSMCISAVVMVALWLAPAEYSWARLALLMVGKVGTSASGAVLRVHLSESYPTVVRSVAMGFINTMGWLGSAVAPFFGDLGSATQPW</sequence>
<evidence type="ECO:0000256" key="1">
    <source>
        <dbReference type="ARBA" id="ARBA00004141"/>
    </source>
</evidence>
<feature type="transmembrane region" description="Helical" evidence="5">
    <location>
        <begin position="126"/>
        <end position="144"/>
    </location>
</feature>
<dbReference type="AlphaFoldDB" id="A0A1E1XEM7"/>
<dbReference type="EMBL" id="GFAC01001607">
    <property type="protein sequence ID" value="JAT97581.1"/>
    <property type="molecule type" value="mRNA"/>
</dbReference>
<evidence type="ECO:0000256" key="2">
    <source>
        <dbReference type="ARBA" id="ARBA00022692"/>
    </source>
</evidence>